<protein>
    <recommendedName>
        <fullName evidence="3">thioredoxin-dependent peroxiredoxin</fullName>
        <ecNumber evidence="3">1.11.1.24</ecNumber>
    </recommendedName>
    <alternativeName>
        <fullName evidence="11">Bacterioferritin comigratory protein</fullName>
    </alternativeName>
    <alternativeName>
        <fullName evidence="9">Thioredoxin peroxidase</fullName>
    </alternativeName>
</protein>
<dbReference type="AlphaFoldDB" id="A0A0K9ETR2"/>
<evidence type="ECO:0000256" key="1">
    <source>
        <dbReference type="ARBA" id="ARBA00003330"/>
    </source>
</evidence>
<dbReference type="CDD" id="cd03017">
    <property type="entry name" value="PRX_BCP"/>
    <property type="match status" value="1"/>
</dbReference>
<keyword evidence="7" id="KW-1015">Disulfide bond</keyword>
<keyword evidence="8" id="KW-0676">Redox-active center</keyword>
<evidence type="ECO:0000256" key="7">
    <source>
        <dbReference type="ARBA" id="ARBA00023157"/>
    </source>
</evidence>
<dbReference type="Proteomes" id="UP000269974">
    <property type="component" value="Unassembled WGS sequence"/>
</dbReference>
<dbReference type="GO" id="GO:0005737">
    <property type="term" value="C:cytoplasm"/>
    <property type="evidence" value="ECO:0007669"/>
    <property type="project" value="TreeGrafter"/>
</dbReference>
<evidence type="ECO:0000256" key="5">
    <source>
        <dbReference type="ARBA" id="ARBA00022862"/>
    </source>
</evidence>
<dbReference type="InterPro" id="IPR036249">
    <property type="entry name" value="Thioredoxin-like_sf"/>
</dbReference>
<dbReference type="Pfam" id="PF00578">
    <property type="entry name" value="AhpC-TSA"/>
    <property type="match status" value="1"/>
</dbReference>
<comment type="catalytic activity">
    <reaction evidence="12">
        <text>a hydroperoxide + [thioredoxin]-dithiol = an alcohol + [thioredoxin]-disulfide + H2O</text>
        <dbReference type="Rhea" id="RHEA:62620"/>
        <dbReference type="Rhea" id="RHEA-COMP:10698"/>
        <dbReference type="Rhea" id="RHEA-COMP:10700"/>
        <dbReference type="ChEBI" id="CHEBI:15377"/>
        <dbReference type="ChEBI" id="CHEBI:29950"/>
        <dbReference type="ChEBI" id="CHEBI:30879"/>
        <dbReference type="ChEBI" id="CHEBI:35924"/>
        <dbReference type="ChEBI" id="CHEBI:50058"/>
        <dbReference type="EC" id="1.11.1.24"/>
    </reaction>
</comment>
<feature type="region of interest" description="Disordered" evidence="13">
    <location>
        <begin position="1"/>
        <end position="26"/>
    </location>
</feature>
<proteinExistence type="inferred from homology"/>
<evidence type="ECO:0000256" key="4">
    <source>
        <dbReference type="ARBA" id="ARBA00022559"/>
    </source>
</evidence>
<dbReference type="InterPro" id="IPR000866">
    <property type="entry name" value="AhpC/TSA"/>
</dbReference>
<evidence type="ECO:0000256" key="10">
    <source>
        <dbReference type="ARBA" id="ARBA00038489"/>
    </source>
</evidence>
<dbReference type="FunFam" id="3.40.30.10:FF:000007">
    <property type="entry name" value="Thioredoxin-dependent thiol peroxidase"/>
    <property type="match status" value="1"/>
</dbReference>
<evidence type="ECO:0000256" key="3">
    <source>
        <dbReference type="ARBA" id="ARBA00013017"/>
    </source>
</evidence>
<evidence type="ECO:0000313" key="15">
    <source>
        <dbReference type="Proteomes" id="UP000269974"/>
    </source>
</evidence>
<evidence type="ECO:0000256" key="9">
    <source>
        <dbReference type="ARBA" id="ARBA00032824"/>
    </source>
</evidence>
<dbReference type="EMBL" id="UYIO01000001">
    <property type="protein sequence ID" value="VDG76233.1"/>
    <property type="molecule type" value="Genomic_DNA"/>
</dbReference>
<dbReference type="Gene3D" id="3.40.30.10">
    <property type="entry name" value="Glutaredoxin"/>
    <property type="match status" value="1"/>
</dbReference>
<comment type="function">
    <text evidence="1">Thiol-specific peroxidase that catalyzes the reduction of hydrogen peroxide and organic hydroperoxides to water and alcohols, respectively. Plays a role in cell protection against oxidative stress by detoxifying peroxides and as sensor of hydrogen peroxide-mediated signaling events.</text>
</comment>
<evidence type="ECO:0000256" key="13">
    <source>
        <dbReference type="SAM" id="MobiDB-lite"/>
    </source>
</evidence>
<dbReference type="STRING" id="1657.ACU20_03170"/>
<dbReference type="PANTHER" id="PTHR42801">
    <property type="entry name" value="THIOREDOXIN-DEPENDENT PEROXIDE REDUCTASE"/>
    <property type="match status" value="1"/>
</dbReference>
<dbReference type="RefSeq" id="WP_049619327.1">
    <property type="nucleotide sequence ID" value="NZ_LFUS01000018.1"/>
</dbReference>
<evidence type="ECO:0000256" key="2">
    <source>
        <dbReference type="ARBA" id="ARBA00011245"/>
    </source>
</evidence>
<reference evidence="14 15" key="1">
    <citation type="submission" date="2018-11" db="EMBL/GenBank/DDBJ databases">
        <authorList>
            <consortium name="Pathogen Informatics"/>
        </authorList>
    </citation>
    <scope>NUCLEOTIDE SEQUENCE [LARGE SCALE GENOMIC DNA]</scope>
    <source>
        <strain evidence="14 15">NCTC10327</strain>
    </source>
</reference>
<dbReference type="SUPFAM" id="SSF52833">
    <property type="entry name" value="Thioredoxin-like"/>
    <property type="match status" value="1"/>
</dbReference>
<accession>A0A0K9ETR2</accession>
<comment type="similarity">
    <text evidence="10">Belongs to the peroxiredoxin family. BCP/PrxQ subfamily.</text>
</comment>
<dbReference type="PANTHER" id="PTHR42801:SF4">
    <property type="entry name" value="AHPC_TSA FAMILY PROTEIN"/>
    <property type="match status" value="1"/>
</dbReference>
<dbReference type="PROSITE" id="PS51352">
    <property type="entry name" value="THIOREDOXIN_2"/>
    <property type="match status" value="1"/>
</dbReference>
<dbReference type="PIRSF" id="PIRSF000239">
    <property type="entry name" value="AHPC"/>
    <property type="match status" value="1"/>
</dbReference>
<dbReference type="InterPro" id="IPR024706">
    <property type="entry name" value="Peroxiredoxin_AhpC-typ"/>
</dbReference>
<organism evidence="14 15">
    <name type="scientific">Actinobaculum suis</name>
    <dbReference type="NCBI Taxonomy" id="1657"/>
    <lineage>
        <taxon>Bacteria</taxon>
        <taxon>Bacillati</taxon>
        <taxon>Actinomycetota</taxon>
        <taxon>Actinomycetes</taxon>
        <taxon>Actinomycetales</taxon>
        <taxon>Actinomycetaceae</taxon>
        <taxon>Actinobaculum</taxon>
    </lineage>
</organism>
<feature type="compositionally biased region" description="Polar residues" evidence="13">
    <location>
        <begin position="1"/>
        <end position="11"/>
    </location>
</feature>
<dbReference type="GO" id="GO:0034599">
    <property type="term" value="P:cellular response to oxidative stress"/>
    <property type="evidence" value="ECO:0007669"/>
    <property type="project" value="TreeGrafter"/>
</dbReference>
<keyword evidence="4 14" id="KW-0575">Peroxidase</keyword>
<evidence type="ECO:0000256" key="6">
    <source>
        <dbReference type="ARBA" id="ARBA00023002"/>
    </source>
</evidence>
<dbReference type="InterPro" id="IPR050924">
    <property type="entry name" value="Peroxiredoxin_BCP/PrxQ"/>
</dbReference>
<evidence type="ECO:0000313" key="14">
    <source>
        <dbReference type="EMBL" id="VDG76233.1"/>
    </source>
</evidence>
<keyword evidence="6 14" id="KW-0560">Oxidoreductase</keyword>
<dbReference type="GO" id="GO:0008379">
    <property type="term" value="F:thioredoxin peroxidase activity"/>
    <property type="evidence" value="ECO:0007669"/>
    <property type="project" value="TreeGrafter"/>
</dbReference>
<dbReference type="InterPro" id="IPR013766">
    <property type="entry name" value="Thioredoxin_domain"/>
</dbReference>
<keyword evidence="5" id="KW-0049">Antioxidant</keyword>
<name>A0A0K9ETR2_9ACTO</name>
<comment type="caution">
    <text evidence="14">The sequence shown here is derived from an EMBL/GenBank/DDBJ whole genome shotgun (WGS) entry which is preliminary data.</text>
</comment>
<dbReference type="GO" id="GO:0045454">
    <property type="term" value="P:cell redox homeostasis"/>
    <property type="evidence" value="ECO:0007669"/>
    <property type="project" value="TreeGrafter"/>
</dbReference>
<evidence type="ECO:0000256" key="8">
    <source>
        <dbReference type="ARBA" id="ARBA00023284"/>
    </source>
</evidence>
<evidence type="ECO:0000256" key="12">
    <source>
        <dbReference type="ARBA" id="ARBA00049091"/>
    </source>
</evidence>
<dbReference type="OrthoDB" id="9812811at2"/>
<dbReference type="EC" id="1.11.1.24" evidence="3"/>
<sequence>MSSTPATTSGRLTAGQEAPDFKLAGPDGEISLHSELEKLRAATTPAAGVILYFYPKAGTPGCTKQACDFRDNLNSLRAAGYTVVGISADSVAALAKFKEKQQLNFHLVSDPDHAVHTAYGTYGEKKIYGKTTVGTIRSTFVIDLAGKIRLAQYNVRATGHVARLRRDLGIDGAAAGTDAA</sequence>
<evidence type="ECO:0000256" key="11">
    <source>
        <dbReference type="ARBA" id="ARBA00041373"/>
    </source>
</evidence>
<comment type="subunit">
    <text evidence="2">Monomer.</text>
</comment>
<gene>
    <name evidence="14" type="primary">bcp</name>
    <name evidence="14" type="ORF">NCTC10327_00893</name>
</gene>